<evidence type="ECO:0000313" key="11">
    <source>
        <dbReference type="Proteomes" id="UP000580839"/>
    </source>
</evidence>
<dbReference type="SFLD" id="SFLDG00002">
    <property type="entry name" value="C1.7:_P-type_atpase_like"/>
    <property type="match status" value="1"/>
</dbReference>
<dbReference type="InterPro" id="IPR051014">
    <property type="entry name" value="Cation_Transport_ATPase_IB"/>
</dbReference>
<dbReference type="Gene3D" id="3.40.1110.10">
    <property type="entry name" value="Calcium-transporting ATPase, cytoplasmic domain N"/>
    <property type="match status" value="1"/>
</dbReference>
<dbReference type="SFLD" id="SFLDF00027">
    <property type="entry name" value="p-type_atpase"/>
    <property type="match status" value="1"/>
</dbReference>
<organism evidence="10 11">
    <name type="scientific">Eiseniibacteriota bacterium</name>
    <dbReference type="NCBI Taxonomy" id="2212470"/>
    <lineage>
        <taxon>Bacteria</taxon>
        <taxon>Candidatus Eiseniibacteriota</taxon>
    </lineage>
</organism>
<dbReference type="PANTHER" id="PTHR48085">
    <property type="entry name" value="CADMIUM/ZINC-TRANSPORTING ATPASE HMA2-RELATED"/>
    <property type="match status" value="1"/>
</dbReference>
<dbReference type="SFLD" id="SFLDS00003">
    <property type="entry name" value="Haloacid_Dehalogenase"/>
    <property type="match status" value="1"/>
</dbReference>
<feature type="transmembrane region" description="Helical" evidence="8">
    <location>
        <begin position="416"/>
        <end position="440"/>
    </location>
</feature>
<dbReference type="SUPFAM" id="SSF81665">
    <property type="entry name" value="Calcium ATPase, transmembrane domain M"/>
    <property type="match status" value="1"/>
</dbReference>
<gene>
    <name evidence="10" type="primary">cadA</name>
    <name evidence="10" type="ORF">HOP12_09340</name>
</gene>
<keyword evidence="5" id="KW-1278">Translocase</keyword>
<evidence type="ECO:0000256" key="1">
    <source>
        <dbReference type="ARBA" id="ARBA00004370"/>
    </source>
</evidence>
<dbReference type="InterPro" id="IPR001757">
    <property type="entry name" value="P_typ_ATPase"/>
</dbReference>
<dbReference type="NCBIfam" id="TIGR01525">
    <property type="entry name" value="ATPase-IB_hvy"/>
    <property type="match status" value="1"/>
</dbReference>
<feature type="transmembrane region" description="Helical" evidence="8">
    <location>
        <begin position="753"/>
        <end position="776"/>
    </location>
</feature>
<dbReference type="InterPro" id="IPR023214">
    <property type="entry name" value="HAD_sf"/>
</dbReference>
<feature type="transmembrane region" description="Helical" evidence="8">
    <location>
        <begin position="720"/>
        <end position="741"/>
    </location>
</feature>
<dbReference type="Proteomes" id="UP000580839">
    <property type="component" value="Unassembled WGS sequence"/>
</dbReference>
<feature type="transmembrane region" description="Helical" evidence="8">
    <location>
        <begin position="157"/>
        <end position="175"/>
    </location>
</feature>
<sequence length="781" mass="82779">MNPNPASEPQLEHLPIAEGEGCLEILSERLAASPGVVGIEADFAQNLLTVRYQPGRVAPDQLNALADEVAALFAQRVTRCERRAAPGACEECALRLGRVPGARRDEFVVIADPGHVGIARREVPRDTIEFVRPFANRKPWGARMTPAEQATRSKSRAMITLTVACLLLLLIGLVLERTALPALVSRVVLGVSALAGSWFALRSTFAALAKRRFDVNLLMLLAAAGAAAIGFVTEAAELMFLFSLSNTLEVYTMGRTRRALHALLKLRPSRALVRRSGREVQVEAEDVRVGEIVIVKPGETLPVDGAVVLGASLVDQSSLTGESVPVTKEIGDRVFAGTLNQQGALEVRTLRAAGDTTLARIVTLVEEAQEQKSRTEELAEWVGRYYTVAVVVAAVLMIAIPLLLRHPFAPTFYRAMTLLVVASPCALVIATPSTVLSAIANAARNGILFKGGRFLEALGRAKAVAFDKTGTLTAGRFEVTDVVALPGVDERELLAWAAAAEKRSQHPLAQAVVRAAEVRGVTSEAATHLTTHLGKGVVARVSDATIEIGTPALFESLSIPVPAPARERVEAFMREAKTAMLVRRGDQWGVIAAADQIRPTAAATVAALKACGIRSVTLLSGDSRSTVAAIARQLAVDDARGELLPEDKVNAIAELEARHGAVVMVGDGVNDAPALARATVGVAMGGVGSDAALESADLVLMADDLRALPYAVKLAQRARVVVAQNVTIAVGVMALLVVWVFMGQHTPFGQLRLPIAVSGHEGSTVLVILNGLRLLVGRRTA</sequence>
<dbReference type="InterPro" id="IPR023299">
    <property type="entry name" value="ATPase_P-typ_cyto_dom_N"/>
</dbReference>
<dbReference type="InterPro" id="IPR044492">
    <property type="entry name" value="P_typ_ATPase_HD_dom"/>
</dbReference>
<dbReference type="FunFam" id="2.70.150.10:FF:000002">
    <property type="entry name" value="Copper-transporting ATPase 1, putative"/>
    <property type="match status" value="1"/>
</dbReference>
<dbReference type="Pfam" id="PF00702">
    <property type="entry name" value="Hydrolase"/>
    <property type="match status" value="1"/>
</dbReference>
<dbReference type="SUPFAM" id="SSF56784">
    <property type="entry name" value="HAD-like"/>
    <property type="match status" value="1"/>
</dbReference>
<evidence type="ECO:0000256" key="8">
    <source>
        <dbReference type="RuleBase" id="RU362081"/>
    </source>
</evidence>
<dbReference type="GO" id="GO:0019829">
    <property type="term" value="F:ATPase-coupled monoatomic cation transmembrane transporter activity"/>
    <property type="evidence" value="ECO:0007669"/>
    <property type="project" value="InterPro"/>
</dbReference>
<dbReference type="Pfam" id="PF00122">
    <property type="entry name" value="E1-E2_ATPase"/>
    <property type="match status" value="1"/>
</dbReference>
<keyword evidence="7 8" id="KW-0472">Membrane</keyword>
<dbReference type="Gene3D" id="3.40.50.1000">
    <property type="entry name" value="HAD superfamily/HAD-like"/>
    <property type="match status" value="1"/>
</dbReference>
<dbReference type="AlphaFoldDB" id="A0A849SZ46"/>
<dbReference type="NCBIfam" id="TIGR01494">
    <property type="entry name" value="ATPase_P-type"/>
    <property type="match status" value="1"/>
</dbReference>
<dbReference type="SUPFAM" id="SSF81653">
    <property type="entry name" value="Calcium ATPase, transduction domain A"/>
    <property type="match status" value="1"/>
</dbReference>
<evidence type="ECO:0000256" key="4">
    <source>
        <dbReference type="ARBA" id="ARBA00022723"/>
    </source>
</evidence>
<keyword evidence="3 8" id="KW-0812">Transmembrane</keyword>
<dbReference type="InterPro" id="IPR059000">
    <property type="entry name" value="ATPase_P-type_domA"/>
</dbReference>
<keyword evidence="8" id="KW-0547">Nucleotide-binding</keyword>
<feature type="transmembrane region" description="Helical" evidence="8">
    <location>
        <begin position="213"/>
        <end position="232"/>
    </location>
</feature>
<feature type="domain" description="P-type ATPase A" evidence="9">
    <location>
        <begin position="266"/>
        <end position="366"/>
    </location>
</feature>
<dbReference type="GO" id="GO:0005524">
    <property type="term" value="F:ATP binding"/>
    <property type="evidence" value="ECO:0007669"/>
    <property type="project" value="UniProtKB-UniRule"/>
</dbReference>
<dbReference type="GO" id="GO:0046872">
    <property type="term" value="F:metal ion binding"/>
    <property type="evidence" value="ECO:0007669"/>
    <property type="project" value="UniProtKB-KW"/>
</dbReference>
<feature type="transmembrane region" description="Helical" evidence="8">
    <location>
        <begin position="181"/>
        <end position="201"/>
    </location>
</feature>
<reference evidence="10 11" key="1">
    <citation type="submission" date="2020-04" db="EMBL/GenBank/DDBJ databases">
        <title>Metagenomic profiling of ammonia- and methane-oxidizing microorganisms in a Dutch drinking water treatment plant.</title>
        <authorList>
            <person name="Poghosyan L."/>
            <person name="Leucker S."/>
        </authorList>
    </citation>
    <scope>NUCLEOTIDE SEQUENCE [LARGE SCALE GENOMIC DNA]</scope>
    <source>
        <strain evidence="10">S-RSF-IL-03</strain>
    </source>
</reference>
<evidence type="ECO:0000256" key="5">
    <source>
        <dbReference type="ARBA" id="ARBA00022967"/>
    </source>
</evidence>
<keyword evidence="8" id="KW-0067">ATP-binding</keyword>
<evidence type="ECO:0000256" key="2">
    <source>
        <dbReference type="ARBA" id="ARBA00006024"/>
    </source>
</evidence>
<evidence type="ECO:0000313" key="10">
    <source>
        <dbReference type="EMBL" id="NOT34359.1"/>
    </source>
</evidence>
<dbReference type="InterPro" id="IPR008250">
    <property type="entry name" value="ATPase_P-typ_transduc_dom_A_sf"/>
</dbReference>
<keyword evidence="8" id="KW-1003">Cell membrane</keyword>
<dbReference type="InterPro" id="IPR018303">
    <property type="entry name" value="ATPase_P-typ_P_site"/>
</dbReference>
<dbReference type="PANTHER" id="PTHR48085:SF5">
    <property type="entry name" value="CADMIUM_ZINC-TRANSPORTING ATPASE HMA4-RELATED"/>
    <property type="match status" value="1"/>
</dbReference>
<dbReference type="NCBIfam" id="TIGR01512">
    <property type="entry name" value="ATPase-IB2_Cd"/>
    <property type="match status" value="1"/>
</dbReference>
<feature type="transmembrane region" description="Helical" evidence="8">
    <location>
        <begin position="382"/>
        <end position="404"/>
    </location>
</feature>
<accession>A0A849SZ46</accession>
<dbReference type="GO" id="GO:0016887">
    <property type="term" value="F:ATP hydrolysis activity"/>
    <property type="evidence" value="ECO:0007669"/>
    <property type="project" value="InterPro"/>
</dbReference>
<evidence type="ECO:0000256" key="6">
    <source>
        <dbReference type="ARBA" id="ARBA00022989"/>
    </source>
</evidence>
<dbReference type="EMBL" id="JABFRW010000112">
    <property type="protein sequence ID" value="NOT34359.1"/>
    <property type="molecule type" value="Genomic_DNA"/>
</dbReference>
<evidence type="ECO:0000259" key="9">
    <source>
        <dbReference type="Pfam" id="PF00122"/>
    </source>
</evidence>
<keyword evidence="6 8" id="KW-1133">Transmembrane helix</keyword>
<dbReference type="PROSITE" id="PS00154">
    <property type="entry name" value="ATPASE_E1_E2"/>
    <property type="match status" value="1"/>
</dbReference>
<dbReference type="InterPro" id="IPR027256">
    <property type="entry name" value="P-typ_ATPase_IB"/>
</dbReference>
<comment type="caution">
    <text evidence="10">The sequence shown here is derived from an EMBL/GenBank/DDBJ whole genome shotgun (WGS) entry which is preliminary data.</text>
</comment>
<dbReference type="PRINTS" id="PR00941">
    <property type="entry name" value="CDATPASE"/>
</dbReference>
<evidence type="ECO:0000256" key="7">
    <source>
        <dbReference type="ARBA" id="ARBA00023136"/>
    </source>
</evidence>
<dbReference type="InterPro" id="IPR023298">
    <property type="entry name" value="ATPase_P-typ_TM_dom_sf"/>
</dbReference>
<protein>
    <submittedName>
        <fullName evidence="10">Cadmium-translocating P-type ATPase</fullName>
    </submittedName>
</protein>
<dbReference type="Gene3D" id="2.70.150.10">
    <property type="entry name" value="Calcium-transporting ATPase, cytoplasmic transduction domain A"/>
    <property type="match status" value="1"/>
</dbReference>
<evidence type="ECO:0000256" key="3">
    <source>
        <dbReference type="ARBA" id="ARBA00022692"/>
    </source>
</evidence>
<comment type="similarity">
    <text evidence="2 8">Belongs to the cation transport ATPase (P-type) (TC 3.A.3) family. Type IB subfamily.</text>
</comment>
<dbReference type="PRINTS" id="PR00119">
    <property type="entry name" value="CATATPASE"/>
</dbReference>
<dbReference type="InterPro" id="IPR036412">
    <property type="entry name" value="HAD-like_sf"/>
</dbReference>
<proteinExistence type="inferred from homology"/>
<comment type="subcellular location">
    <subcellularLocation>
        <location evidence="8">Cell membrane</location>
    </subcellularLocation>
    <subcellularLocation>
        <location evidence="1">Membrane</location>
    </subcellularLocation>
</comment>
<name>A0A849SZ46_UNCEI</name>
<keyword evidence="4 8" id="KW-0479">Metal-binding</keyword>
<dbReference type="GO" id="GO:0005886">
    <property type="term" value="C:plasma membrane"/>
    <property type="evidence" value="ECO:0007669"/>
    <property type="project" value="UniProtKB-SubCell"/>
</dbReference>